<protein>
    <submittedName>
        <fullName evidence="1">Uncharacterized protein</fullName>
    </submittedName>
</protein>
<evidence type="ECO:0000313" key="2">
    <source>
        <dbReference type="Proteomes" id="UP000646478"/>
    </source>
</evidence>
<dbReference type="Proteomes" id="UP000646478">
    <property type="component" value="Unassembled WGS sequence"/>
</dbReference>
<dbReference type="EMBL" id="BMHH01000013">
    <property type="protein sequence ID" value="GGA99898.1"/>
    <property type="molecule type" value="Genomic_DNA"/>
</dbReference>
<keyword evidence="2" id="KW-1185">Reference proteome</keyword>
<proteinExistence type="predicted"/>
<comment type="caution">
    <text evidence="1">The sequence shown here is derived from an EMBL/GenBank/DDBJ whole genome shotgun (WGS) entry which is preliminary data.</text>
</comment>
<gene>
    <name evidence="1" type="ORF">GCM10011491_30210</name>
</gene>
<accession>A0A916SGV4</accession>
<reference evidence="1" key="1">
    <citation type="journal article" date="2014" name="Int. J. Syst. Evol. Microbiol.">
        <title>Complete genome sequence of Corynebacterium casei LMG S-19264T (=DSM 44701T), isolated from a smear-ripened cheese.</title>
        <authorList>
            <consortium name="US DOE Joint Genome Institute (JGI-PGF)"/>
            <person name="Walter F."/>
            <person name="Albersmeier A."/>
            <person name="Kalinowski J."/>
            <person name="Ruckert C."/>
        </authorList>
    </citation>
    <scope>NUCLEOTIDE SEQUENCE</scope>
    <source>
        <strain evidence="1">CGMCC 1.15082</strain>
    </source>
</reference>
<dbReference type="AlphaFoldDB" id="A0A916SGV4"/>
<evidence type="ECO:0000313" key="1">
    <source>
        <dbReference type="EMBL" id="GGA99898.1"/>
    </source>
</evidence>
<name>A0A916SGV4_9HYPH</name>
<reference evidence="1" key="2">
    <citation type="submission" date="2020-09" db="EMBL/GenBank/DDBJ databases">
        <authorList>
            <person name="Sun Q."/>
            <person name="Zhou Y."/>
        </authorList>
    </citation>
    <scope>NUCLEOTIDE SEQUENCE</scope>
    <source>
        <strain evidence="1">CGMCC 1.15082</strain>
    </source>
</reference>
<dbReference type="RefSeq" id="WP_188825028.1">
    <property type="nucleotide sequence ID" value="NZ_BMHH01000013.1"/>
</dbReference>
<organism evidence="1 2">
    <name type="scientific">Brucella endophytica</name>
    <dbReference type="NCBI Taxonomy" id="1963359"/>
    <lineage>
        <taxon>Bacteria</taxon>
        <taxon>Pseudomonadati</taxon>
        <taxon>Pseudomonadota</taxon>
        <taxon>Alphaproteobacteria</taxon>
        <taxon>Hyphomicrobiales</taxon>
        <taxon>Brucellaceae</taxon>
        <taxon>Brucella/Ochrobactrum group</taxon>
        <taxon>Brucella</taxon>
    </lineage>
</organism>
<sequence>MTPATLIERLQAATGPNYELDRLVTEVTGYPNLYRRPDGIIPSEATFPAFTADIDAAIALLGLLLPQQPVLIGWGQTPQTRPWARIGLHAPMDTTGANIPIALCIAILKAKEASHD</sequence>